<dbReference type="RefSeq" id="XP_001453373.1">
    <property type="nucleotide sequence ID" value="XM_001453336.1"/>
</dbReference>
<dbReference type="InParanoid" id="A0DSF9"/>
<dbReference type="AlphaFoldDB" id="A0DSF9"/>
<keyword evidence="2" id="KW-1185">Reference proteome</keyword>
<organism evidence="1 2">
    <name type="scientific">Paramecium tetraurelia</name>
    <dbReference type="NCBI Taxonomy" id="5888"/>
    <lineage>
        <taxon>Eukaryota</taxon>
        <taxon>Sar</taxon>
        <taxon>Alveolata</taxon>
        <taxon>Ciliophora</taxon>
        <taxon>Intramacronucleata</taxon>
        <taxon>Oligohymenophorea</taxon>
        <taxon>Peniculida</taxon>
        <taxon>Parameciidae</taxon>
        <taxon>Paramecium</taxon>
    </lineage>
</organism>
<sequence length="114" mass="13394">MQFLFTTLLEQAYSDQSEATDIQSQEFSSQLQIQQNSLSYSSQKSMEKNRYLIITTSQEIAEKIDKDQQSITLNSINSINSVNKQIYYVLNQQRRMKYQRSLLISKQKGRQIEL</sequence>
<accession>A0DSF9</accession>
<gene>
    <name evidence="1" type="ORF">GSPATT00019680001</name>
</gene>
<proteinExistence type="predicted"/>
<protein>
    <submittedName>
        <fullName evidence="1">Uncharacterized protein</fullName>
    </submittedName>
</protein>
<dbReference type="HOGENOM" id="CLU_2125883_0_0_1"/>
<dbReference type="GeneID" id="5039158"/>
<name>A0DSF9_PARTE</name>
<dbReference type="Proteomes" id="UP000000600">
    <property type="component" value="Unassembled WGS sequence"/>
</dbReference>
<evidence type="ECO:0000313" key="1">
    <source>
        <dbReference type="EMBL" id="CAK85976.1"/>
    </source>
</evidence>
<reference evidence="1 2" key="1">
    <citation type="journal article" date="2006" name="Nature">
        <title>Global trends of whole-genome duplications revealed by the ciliate Paramecium tetraurelia.</title>
        <authorList>
            <consortium name="Genoscope"/>
            <person name="Aury J.-M."/>
            <person name="Jaillon O."/>
            <person name="Duret L."/>
            <person name="Noel B."/>
            <person name="Jubin C."/>
            <person name="Porcel B.M."/>
            <person name="Segurens B."/>
            <person name="Daubin V."/>
            <person name="Anthouard V."/>
            <person name="Aiach N."/>
            <person name="Arnaiz O."/>
            <person name="Billaut A."/>
            <person name="Beisson J."/>
            <person name="Blanc I."/>
            <person name="Bouhouche K."/>
            <person name="Camara F."/>
            <person name="Duharcourt S."/>
            <person name="Guigo R."/>
            <person name="Gogendeau D."/>
            <person name="Katinka M."/>
            <person name="Keller A.-M."/>
            <person name="Kissmehl R."/>
            <person name="Klotz C."/>
            <person name="Koll F."/>
            <person name="Le Moue A."/>
            <person name="Lepere C."/>
            <person name="Malinsky S."/>
            <person name="Nowacki M."/>
            <person name="Nowak J.K."/>
            <person name="Plattner H."/>
            <person name="Poulain J."/>
            <person name="Ruiz F."/>
            <person name="Serrano V."/>
            <person name="Zagulski M."/>
            <person name="Dessen P."/>
            <person name="Betermier M."/>
            <person name="Weissenbach J."/>
            <person name="Scarpelli C."/>
            <person name="Schachter V."/>
            <person name="Sperling L."/>
            <person name="Meyer E."/>
            <person name="Cohen J."/>
            <person name="Wincker P."/>
        </authorList>
    </citation>
    <scope>NUCLEOTIDE SEQUENCE [LARGE SCALE GENOMIC DNA]</scope>
    <source>
        <strain evidence="1 2">Stock d4-2</strain>
    </source>
</reference>
<dbReference type="EMBL" id="CT868552">
    <property type="protein sequence ID" value="CAK85976.1"/>
    <property type="molecule type" value="Genomic_DNA"/>
</dbReference>
<evidence type="ECO:0000313" key="2">
    <source>
        <dbReference type="Proteomes" id="UP000000600"/>
    </source>
</evidence>
<dbReference type="KEGG" id="ptm:GSPATT00019680001"/>